<name>A0A0C3P7M6_PISTI</name>
<dbReference type="EMBL" id="KN831954">
    <property type="protein sequence ID" value="KIO09415.1"/>
    <property type="molecule type" value="Genomic_DNA"/>
</dbReference>
<protein>
    <submittedName>
        <fullName evidence="1">Uncharacterized protein</fullName>
    </submittedName>
</protein>
<dbReference type="HOGENOM" id="CLU_1971408_0_0_1"/>
<evidence type="ECO:0000313" key="2">
    <source>
        <dbReference type="Proteomes" id="UP000054217"/>
    </source>
</evidence>
<reference evidence="1 2" key="1">
    <citation type="submission" date="2014-04" db="EMBL/GenBank/DDBJ databases">
        <authorList>
            <consortium name="DOE Joint Genome Institute"/>
            <person name="Kuo A."/>
            <person name="Kohler A."/>
            <person name="Costa M.D."/>
            <person name="Nagy L.G."/>
            <person name="Floudas D."/>
            <person name="Copeland A."/>
            <person name="Barry K.W."/>
            <person name="Cichocki N."/>
            <person name="Veneault-Fourrey C."/>
            <person name="LaButti K."/>
            <person name="Lindquist E.A."/>
            <person name="Lipzen A."/>
            <person name="Lundell T."/>
            <person name="Morin E."/>
            <person name="Murat C."/>
            <person name="Sun H."/>
            <person name="Tunlid A."/>
            <person name="Henrissat B."/>
            <person name="Grigoriev I.V."/>
            <person name="Hibbett D.S."/>
            <person name="Martin F."/>
            <person name="Nordberg H.P."/>
            <person name="Cantor M.N."/>
            <person name="Hua S.X."/>
        </authorList>
    </citation>
    <scope>NUCLEOTIDE SEQUENCE [LARGE SCALE GENOMIC DNA]</scope>
    <source>
        <strain evidence="1 2">Marx 270</strain>
    </source>
</reference>
<gene>
    <name evidence="1" type="ORF">M404DRAFT_263934</name>
</gene>
<accession>A0A0C3P7M6</accession>
<reference evidence="2" key="2">
    <citation type="submission" date="2015-01" db="EMBL/GenBank/DDBJ databases">
        <title>Evolutionary Origins and Diversification of the Mycorrhizal Mutualists.</title>
        <authorList>
            <consortium name="DOE Joint Genome Institute"/>
            <consortium name="Mycorrhizal Genomics Consortium"/>
            <person name="Kohler A."/>
            <person name="Kuo A."/>
            <person name="Nagy L.G."/>
            <person name="Floudas D."/>
            <person name="Copeland A."/>
            <person name="Barry K.W."/>
            <person name="Cichocki N."/>
            <person name="Veneault-Fourrey C."/>
            <person name="LaButti K."/>
            <person name="Lindquist E.A."/>
            <person name="Lipzen A."/>
            <person name="Lundell T."/>
            <person name="Morin E."/>
            <person name="Murat C."/>
            <person name="Riley R."/>
            <person name="Ohm R."/>
            <person name="Sun H."/>
            <person name="Tunlid A."/>
            <person name="Henrissat B."/>
            <person name="Grigoriev I.V."/>
            <person name="Hibbett D.S."/>
            <person name="Martin F."/>
        </authorList>
    </citation>
    <scope>NUCLEOTIDE SEQUENCE [LARGE SCALE GENOMIC DNA]</scope>
    <source>
        <strain evidence="2">Marx 270</strain>
    </source>
</reference>
<dbReference type="InParanoid" id="A0A0C3P7M6"/>
<dbReference type="AlphaFoldDB" id="A0A0C3P7M6"/>
<evidence type="ECO:0000313" key="1">
    <source>
        <dbReference type="EMBL" id="KIO09415.1"/>
    </source>
</evidence>
<keyword evidence="2" id="KW-1185">Reference proteome</keyword>
<proteinExistence type="predicted"/>
<organism evidence="1 2">
    <name type="scientific">Pisolithus tinctorius Marx 270</name>
    <dbReference type="NCBI Taxonomy" id="870435"/>
    <lineage>
        <taxon>Eukaryota</taxon>
        <taxon>Fungi</taxon>
        <taxon>Dikarya</taxon>
        <taxon>Basidiomycota</taxon>
        <taxon>Agaricomycotina</taxon>
        <taxon>Agaricomycetes</taxon>
        <taxon>Agaricomycetidae</taxon>
        <taxon>Boletales</taxon>
        <taxon>Sclerodermatineae</taxon>
        <taxon>Pisolithaceae</taxon>
        <taxon>Pisolithus</taxon>
    </lineage>
</organism>
<sequence length="127" mass="14126">MQNGIRSSNSTFRWGVFSYLETINRTRIHRYVSLHMVAAQIWNMSAIAGPTFVHPNIPTHKAQVTGSYDVFTQANPDLLDTRERSCSSTGSLLSPSHSAAWGTRGLTTENGPRRCAFPLRWSCAVIT</sequence>
<dbReference type="Proteomes" id="UP000054217">
    <property type="component" value="Unassembled WGS sequence"/>
</dbReference>